<dbReference type="GO" id="GO:0000050">
    <property type="term" value="P:urea cycle"/>
    <property type="evidence" value="ECO:0007669"/>
    <property type="project" value="TreeGrafter"/>
</dbReference>
<dbReference type="InterPro" id="IPR023434">
    <property type="entry name" value="Arginosuc_synth_type_1_subfam"/>
</dbReference>
<dbReference type="FunFam" id="1.10.287.400:FF:000001">
    <property type="entry name" value="Argininosuccinate synthase"/>
    <property type="match status" value="1"/>
</dbReference>
<feature type="binding site" evidence="15">
    <location>
        <position position="130"/>
    </location>
    <ligand>
        <name>ATP</name>
        <dbReference type="ChEBI" id="CHEBI:30616"/>
    </ligand>
</feature>
<sequence length="445" mass="49936">MSNTILQHLPKGEKVGIAFSGGLDTSAALLWMRQKGAIPCAYTANLGQPDEDDYNAIPRKAKEYGAEMARLIDCRTQLAQEGIAAIQCGAFHVSTGGATYFNTTPLGRAVTGTMLVSAMKEDDVHIWGDGSTYKGNDIERFYRYGLLTNPQLKIYKPWLDQQFIDELGGRFEMSNFLIENGFDYKMSVEKAYSTDSNMLGATHEAKDLEFLNSGIRIVNPIMGVPFWREDVQIKAEEVTVCFEEGVPVALNGQTFDNIVELFLEANRIGGRHGLGMSDQIENRIIEAKSRGIYEAPGMALLHIAYERLVTGIHNEDTIEQYRINGIRLGRLLYQGRWFDPQALMLRETSQRWVARAVTGEVTLELRRGNDYSLLNTESPNLTYHPERLSMEKVENAPFDPLDRIGQLTMRNLDIIDTRDKLGIYSSTGLLAVNKESALPQLYKKA</sequence>
<comment type="pathway">
    <text evidence="2 15">Amino-acid biosynthesis; L-arginine biosynthesis; L-arginine from L-ornithine and carbamoyl phosphate: step 2/3.</text>
</comment>
<feature type="binding site" evidence="15">
    <location>
        <position position="204"/>
    </location>
    <ligand>
        <name>L-citrulline</name>
        <dbReference type="ChEBI" id="CHEBI:57743"/>
    </ligand>
</feature>
<evidence type="ECO:0000256" key="15">
    <source>
        <dbReference type="HAMAP-Rule" id="MF_00581"/>
    </source>
</evidence>
<evidence type="ECO:0000259" key="16">
    <source>
        <dbReference type="Pfam" id="PF00764"/>
    </source>
</evidence>
<feature type="binding site" evidence="15">
    <location>
        <begin position="18"/>
        <end position="26"/>
    </location>
    <ligand>
        <name>ATP</name>
        <dbReference type="ChEBI" id="CHEBI:30616"/>
    </ligand>
</feature>
<dbReference type="Gene3D" id="1.10.287.400">
    <property type="match status" value="1"/>
</dbReference>
<feature type="binding site" evidence="15">
    <location>
        <position position="132"/>
    </location>
    <ligand>
        <name>ATP</name>
        <dbReference type="ChEBI" id="CHEBI:30616"/>
    </ligand>
</feature>
<evidence type="ECO:0000256" key="2">
    <source>
        <dbReference type="ARBA" id="ARBA00004967"/>
    </source>
</evidence>
<dbReference type="EMBL" id="AEJM01000017">
    <property type="protein sequence ID" value="EGY34058.1"/>
    <property type="molecule type" value="Genomic_DNA"/>
</dbReference>
<dbReference type="InterPro" id="IPR001518">
    <property type="entry name" value="Arginosuc_synth"/>
</dbReference>
<dbReference type="Pfam" id="PF00764">
    <property type="entry name" value="Arginosuc_synth"/>
    <property type="match status" value="1"/>
</dbReference>
<dbReference type="SMR" id="G4A892"/>
<dbReference type="GO" id="GO:0004055">
    <property type="term" value="F:argininosuccinate synthase activity"/>
    <property type="evidence" value="ECO:0007669"/>
    <property type="project" value="UniProtKB-UniRule"/>
</dbReference>
<evidence type="ECO:0000259" key="17">
    <source>
        <dbReference type="Pfam" id="PF20979"/>
    </source>
</evidence>
<dbReference type="CDD" id="cd01999">
    <property type="entry name" value="ASS"/>
    <property type="match status" value="1"/>
</dbReference>
<evidence type="ECO:0000256" key="8">
    <source>
        <dbReference type="ARBA" id="ARBA00022571"/>
    </source>
</evidence>
<feature type="binding site" evidence="15">
    <location>
        <position position="281"/>
    </location>
    <ligand>
        <name>L-citrulline</name>
        <dbReference type="ChEBI" id="CHEBI:57743"/>
    </ligand>
</feature>
<dbReference type="Pfam" id="PF20979">
    <property type="entry name" value="Arginosuc_syn_C"/>
    <property type="match status" value="1"/>
</dbReference>
<organism evidence="18 19">
    <name type="scientific">Aggregatibacter actinomycetemcomitans serotype e str. SC1083</name>
    <dbReference type="NCBI Taxonomy" id="907488"/>
    <lineage>
        <taxon>Bacteria</taxon>
        <taxon>Pseudomonadati</taxon>
        <taxon>Pseudomonadota</taxon>
        <taxon>Gammaproteobacteria</taxon>
        <taxon>Pasteurellales</taxon>
        <taxon>Pasteurellaceae</taxon>
        <taxon>Aggregatibacter</taxon>
    </lineage>
</organism>
<comment type="similarity">
    <text evidence="3 15">Belongs to the argininosuccinate synthase family. Type 2 subfamily.</text>
</comment>
<feature type="domain" description="Arginosuccinate synthase C-terminal" evidence="17">
    <location>
        <begin position="192"/>
        <end position="409"/>
    </location>
</feature>
<dbReference type="InterPro" id="IPR014729">
    <property type="entry name" value="Rossmann-like_a/b/a_fold"/>
</dbReference>
<reference evidence="18 19" key="1">
    <citation type="submission" date="2010-10" db="EMBL/GenBank/DDBJ databases">
        <authorList>
            <person name="Chen C."/>
            <person name="Kittichotirat W."/>
            <person name="Asikainen S."/>
            <person name="Bumgarner R."/>
        </authorList>
    </citation>
    <scope>NUCLEOTIDE SEQUENCE [LARGE SCALE GENOMIC DNA]</scope>
    <source>
        <strain evidence="18 19">SC1083</strain>
    </source>
</reference>
<evidence type="ECO:0000256" key="5">
    <source>
        <dbReference type="ARBA" id="ARBA00012286"/>
    </source>
</evidence>
<dbReference type="SUPFAM" id="SSF52402">
    <property type="entry name" value="Adenine nucleotide alpha hydrolases-like"/>
    <property type="match status" value="1"/>
</dbReference>
<dbReference type="EC" id="6.3.4.5" evidence="5 15"/>
<dbReference type="GO" id="GO:0005524">
    <property type="term" value="F:ATP binding"/>
    <property type="evidence" value="ECO:0007669"/>
    <property type="project" value="UniProtKB-UniRule"/>
</dbReference>
<dbReference type="Proteomes" id="UP000005508">
    <property type="component" value="Unassembled WGS sequence"/>
</dbReference>
<dbReference type="GO" id="GO:0042803">
    <property type="term" value="F:protein homodimerization activity"/>
    <property type="evidence" value="ECO:0007669"/>
    <property type="project" value="InterPro"/>
</dbReference>
<evidence type="ECO:0000256" key="11">
    <source>
        <dbReference type="ARBA" id="ARBA00022741"/>
    </source>
</evidence>
<gene>
    <name evidence="15" type="primary">argG</name>
    <name evidence="18" type="ORF">SC1083_1039</name>
</gene>
<dbReference type="GO" id="GO:0006526">
    <property type="term" value="P:L-arginine biosynthetic process"/>
    <property type="evidence" value="ECO:0007669"/>
    <property type="project" value="UniProtKB-UniRule"/>
</dbReference>
<keyword evidence="11 15" id="KW-0547">Nucleotide-binding</keyword>
<dbReference type="GO" id="GO:0000053">
    <property type="term" value="P:argininosuccinate metabolic process"/>
    <property type="evidence" value="ECO:0007669"/>
    <property type="project" value="TreeGrafter"/>
</dbReference>
<feature type="binding site" evidence="15">
    <location>
        <position position="136"/>
    </location>
    <ligand>
        <name>L-aspartate</name>
        <dbReference type="ChEBI" id="CHEBI:29991"/>
    </ligand>
</feature>
<evidence type="ECO:0000256" key="10">
    <source>
        <dbReference type="ARBA" id="ARBA00022605"/>
    </source>
</evidence>
<comment type="subunit">
    <text evidence="4 15">Homotetramer.</text>
</comment>
<protein>
    <recommendedName>
        <fullName evidence="6 15">Argininosuccinate synthase</fullName>
        <ecNumber evidence="5 15">6.3.4.5</ecNumber>
    </recommendedName>
    <alternativeName>
        <fullName evidence="13 15">Citrulline--aspartate ligase</fullName>
    </alternativeName>
</protein>
<evidence type="ECO:0000256" key="3">
    <source>
        <dbReference type="ARBA" id="ARBA00009088"/>
    </source>
</evidence>
<dbReference type="PANTHER" id="PTHR11587">
    <property type="entry name" value="ARGININOSUCCINATE SYNTHASE"/>
    <property type="match status" value="1"/>
</dbReference>
<evidence type="ECO:0000256" key="14">
    <source>
        <dbReference type="ARBA" id="ARBA00049077"/>
    </source>
</evidence>
<evidence type="ECO:0000256" key="12">
    <source>
        <dbReference type="ARBA" id="ARBA00022840"/>
    </source>
</evidence>
<name>G4A892_AGGAC</name>
<dbReference type="NCBIfam" id="TIGR00032">
    <property type="entry name" value="argG"/>
    <property type="match status" value="1"/>
</dbReference>
<feature type="binding site" evidence="15">
    <location>
        <position position="137"/>
    </location>
    <ligand>
        <name>L-aspartate</name>
        <dbReference type="ChEBI" id="CHEBI:29991"/>
    </ligand>
</feature>
<evidence type="ECO:0000256" key="9">
    <source>
        <dbReference type="ARBA" id="ARBA00022598"/>
    </source>
</evidence>
<evidence type="ECO:0000256" key="1">
    <source>
        <dbReference type="ARBA" id="ARBA00004496"/>
    </source>
</evidence>
<dbReference type="GO" id="GO:0005737">
    <property type="term" value="C:cytoplasm"/>
    <property type="evidence" value="ECO:0007669"/>
    <property type="project" value="UniProtKB-SubCell"/>
</dbReference>
<proteinExistence type="inferred from homology"/>
<keyword evidence="10 15" id="KW-0028">Amino-acid biosynthesis</keyword>
<evidence type="ECO:0000256" key="7">
    <source>
        <dbReference type="ARBA" id="ARBA00022490"/>
    </source>
</evidence>
<feature type="binding site" evidence="15">
    <location>
        <position position="195"/>
    </location>
    <ligand>
        <name>ATP</name>
        <dbReference type="ChEBI" id="CHEBI:30616"/>
    </ligand>
</feature>
<dbReference type="InterPro" id="IPR048267">
    <property type="entry name" value="Arginosuc_syn_N"/>
</dbReference>
<feature type="binding site" evidence="15">
    <location>
        <position position="100"/>
    </location>
    <ligand>
        <name>L-citrulline</name>
        <dbReference type="ChEBI" id="CHEBI:57743"/>
    </ligand>
</feature>
<dbReference type="HAMAP" id="MF_00581">
    <property type="entry name" value="Arg_succ_synth_type2"/>
    <property type="match status" value="1"/>
</dbReference>
<feature type="binding site" evidence="15">
    <location>
        <position position="193"/>
    </location>
    <ligand>
        <name>L-citrulline</name>
        <dbReference type="ChEBI" id="CHEBI:57743"/>
    </ligand>
</feature>
<dbReference type="SUPFAM" id="SSF69864">
    <property type="entry name" value="Argininosuccinate synthetase, C-terminal domain"/>
    <property type="match status" value="1"/>
</dbReference>
<dbReference type="PATRIC" id="fig|907488.3.peg.1026"/>
<comment type="subcellular location">
    <subcellularLocation>
        <location evidence="1 15">Cytoplasm</location>
    </subcellularLocation>
</comment>
<evidence type="ECO:0000313" key="18">
    <source>
        <dbReference type="EMBL" id="EGY34058.1"/>
    </source>
</evidence>
<keyword evidence="12 15" id="KW-0067">ATP-binding</keyword>
<dbReference type="InterPro" id="IPR023437">
    <property type="entry name" value="Arg_succ_synth_type2_subfam"/>
</dbReference>
<dbReference type="PROSITE" id="PS00564">
    <property type="entry name" value="ARGININOSUCCIN_SYN_1"/>
    <property type="match status" value="1"/>
</dbReference>
<dbReference type="PANTHER" id="PTHR11587:SF2">
    <property type="entry name" value="ARGININOSUCCINATE SYNTHASE"/>
    <property type="match status" value="1"/>
</dbReference>
<comment type="catalytic activity">
    <reaction evidence="14 15">
        <text>L-citrulline + L-aspartate + ATP = 2-(N(omega)-L-arginino)succinate + AMP + diphosphate + H(+)</text>
        <dbReference type="Rhea" id="RHEA:10932"/>
        <dbReference type="ChEBI" id="CHEBI:15378"/>
        <dbReference type="ChEBI" id="CHEBI:29991"/>
        <dbReference type="ChEBI" id="CHEBI:30616"/>
        <dbReference type="ChEBI" id="CHEBI:33019"/>
        <dbReference type="ChEBI" id="CHEBI:57472"/>
        <dbReference type="ChEBI" id="CHEBI:57743"/>
        <dbReference type="ChEBI" id="CHEBI:456215"/>
        <dbReference type="EC" id="6.3.4.5"/>
    </reaction>
</comment>
<feature type="binding site" evidence="15">
    <location>
        <position position="137"/>
    </location>
    <ligand>
        <name>ATP</name>
        <dbReference type="ChEBI" id="CHEBI:30616"/>
    </ligand>
</feature>
<dbReference type="NCBIfam" id="NF003779">
    <property type="entry name" value="PRK05370.1"/>
    <property type="match status" value="1"/>
</dbReference>
<accession>G4A892</accession>
<feature type="binding site" evidence="15">
    <location>
        <position position="132"/>
    </location>
    <ligand>
        <name>L-aspartate</name>
        <dbReference type="ChEBI" id="CHEBI:29991"/>
    </ligand>
</feature>
<comment type="caution">
    <text evidence="18">The sequence shown here is derived from an EMBL/GenBank/DDBJ whole genome shotgun (WGS) entry which is preliminary data.</text>
</comment>
<feature type="binding site" evidence="15">
    <location>
        <position position="136"/>
    </location>
    <ligand>
        <name>L-citrulline</name>
        <dbReference type="ChEBI" id="CHEBI:57743"/>
    </ligand>
</feature>
<evidence type="ECO:0000256" key="6">
    <source>
        <dbReference type="ARBA" id="ARBA00014810"/>
    </source>
</evidence>
<evidence type="ECO:0000313" key="19">
    <source>
        <dbReference type="Proteomes" id="UP000005508"/>
    </source>
</evidence>
<evidence type="ECO:0000256" key="13">
    <source>
        <dbReference type="ARBA" id="ARBA00029916"/>
    </source>
</evidence>
<feature type="binding site" evidence="15">
    <location>
        <position position="44"/>
    </location>
    <ligand>
        <name>ATP</name>
        <dbReference type="ChEBI" id="CHEBI:30616"/>
    </ligand>
</feature>
<dbReference type="RefSeq" id="WP_005557264.1">
    <property type="nucleotide sequence ID" value="NZ_AEJM01000017.1"/>
</dbReference>
<dbReference type="PROSITE" id="PS00565">
    <property type="entry name" value="ARGININOSUCCIN_SYN_2"/>
    <property type="match status" value="1"/>
</dbReference>
<dbReference type="Gene3D" id="3.90.1260.10">
    <property type="entry name" value="Argininosuccinate synthetase, chain A, domain 2"/>
    <property type="match status" value="1"/>
</dbReference>
<evidence type="ECO:0000256" key="4">
    <source>
        <dbReference type="ARBA" id="ARBA00011881"/>
    </source>
</evidence>
<dbReference type="UniPathway" id="UPA00068">
    <property type="reaction ID" value="UER00113"/>
</dbReference>
<keyword evidence="7 15" id="KW-0963">Cytoplasm</keyword>
<feature type="binding site" evidence="15">
    <location>
        <position position="140"/>
    </location>
    <ligand>
        <name>L-citrulline</name>
        <dbReference type="ChEBI" id="CHEBI:57743"/>
    </ligand>
</feature>
<dbReference type="Gene3D" id="3.40.50.620">
    <property type="entry name" value="HUPs"/>
    <property type="match status" value="1"/>
</dbReference>
<dbReference type="InterPro" id="IPR018223">
    <property type="entry name" value="Arginosuc_synth_CS"/>
</dbReference>
<keyword evidence="9 15" id="KW-0436">Ligase</keyword>
<dbReference type="InterPro" id="IPR048268">
    <property type="entry name" value="Arginosuc_syn_C"/>
</dbReference>
<feature type="domain" description="Arginosuccinate synthase-like N-terminal" evidence="16">
    <location>
        <begin position="14"/>
        <end position="162"/>
    </location>
</feature>
<dbReference type="InterPro" id="IPR024074">
    <property type="entry name" value="AS_cat/multimer_dom_body"/>
</dbReference>
<keyword evidence="8 15" id="KW-0055">Arginine biosynthesis</keyword>
<feature type="binding site" evidence="15">
    <location>
        <position position="202"/>
    </location>
    <ligand>
        <name>L-citrulline</name>
        <dbReference type="ChEBI" id="CHEBI:57743"/>
    </ligand>
</feature>
<dbReference type="InterPro" id="IPR024073">
    <property type="entry name" value="AS_multimer_C_tail"/>
</dbReference>
<dbReference type="AlphaFoldDB" id="G4A892"/>